<feature type="chain" id="PRO_5003021210" description="LppX_LprAFG lipoprotein" evidence="3">
    <location>
        <begin position="26"/>
        <end position="260"/>
    </location>
</feature>
<feature type="region of interest" description="Disordered" evidence="2">
    <location>
        <begin position="28"/>
        <end position="83"/>
    </location>
</feature>
<dbReference type="OrthoDB" id="8446687at2"/>
<dbReference type="EMBL" id="CP001823">
    <property type="protein sequence ID" value="ACZ39819.1"/>
    <property type="molecule type" value="Genomic_DNA"/>
</dbReference>
<feature type="signal peptide" evidence="3">
    <location>
        <begin position="1"/>
        <end position="25"/>
    </location>
</feature>
<dbReference type="HOGENOM" id="CLU_1189461_0_0_0"/>
<sequence>MLCSRRHRPLRFLVFGLLAGSLALAACGGSATDSETPAPTASDAPATVAAASPTAEPTTAAETPTPESTPEATESPTEAPATGTAAAEVLAPTFAAWEQVESLRMKMTMPGSDASGETLQMVMEMVRPDRMRVSMETAEGTFEMIIIGDVTYMNLGGTWTELPGPQDLSTYGALSPDEPIDEVSAPDVTVVQSGTETIDGVTCTVWDLTIPDEEAGTMTGRIWVGADDNLPRRMVFETPEGPMTVEYSGYNEDITIEPPI</sequence>
<evidence type="ECO:0000313" key="5">
    <source>
        <dbReference type="Proteomes" id="UP000002027"/>
    </source>
</evidence>
<dbReference type="InParanoid" id="D1C7H3"/>
<evidence type="ECO:0000256" key="1">
    <source>
        <dbReference type="ARBA" id="ARBA00022729"/>
    </source>
</evidence>
<evidence type="ECO:0000256" key="3">
    <source>
        <dbReference type="SAM" id="SignalP"/>
    </source>
</evidence>
<reference evidence="4 5" key="2">
    <citation type="journal article" date="2010" name="Stand. Genomic Sci.">
        <title>Complete genome sequence of Desulfohalobium retbaense type strain (HR(100)).</title>
        <authorList>
            <person name="Spring S."/>
            <person name="Nolan M."/>
            <person name="Lapidus A."/>
            <person name="Glavina Del Rio T."/>
            <person name="Copeland A."/>
            <person name="Tice H."/>
            <person name="Cheng J.F."/>
            <person name="Lucas S."/>
            <person name="Land M."/>
            <person name="Chen F."/>
            <person name="Bruce D."/>
            <person name="Goodwin L."/>
            <person name="Pitluck S."/>
            <person name="Ivanova N."/>
            <person name="Mavromatis K."/>
            <person name="Mikhailova N."/>
            <person name="Pati A."/>
            <person name="Chen A."/>
            <person name="Palaniappan K."/>
            <person name="Hauser L."/>
            <person name="Chang Y.J."/>
            <person name="Jeffries C.D."/>
            <person name="Munk C."/>
            <person name="Kiss H."/>
            <person name="Chain P."/>
            <person name="Han C."/>
            <person name="Brettin T."/>
            <person name="Detter J.C."/>
            <person name="Schuler E."/>
            <person name="Goker M."/>
            <person name="Rohde M."/>
            <person name="Bristow J."/>
            <person name="Eisen J.A."/>
            <person name="Markowitz V."/>
            <person name="Hugenholtz P."/>
            <person name="Kyrpides N.C."/>
            <person name="Klenk H.P."/>
        </authorList>
    </citation>
    <scope>NUCLEOTIDE SEQUENCE [LARGE SCALE GENOMIC DNA]</scope>
    <source>
        <strain evidence="5">ATCC 49802 / DSM 20745 / S 6022</strain>
    </source>
</reference>
<name>D1C7H3_SPHTD</name>
<evidence type="ECO:0008006" key="6">
    <source>
        <dbReference type="Google" id="ProtNLM"/>
    </source>
</evidence>
<evidence type="ECO:0000313" key="4">
    <source>
        <dbReference type="EMBL" id="ACZ39819.1"/>
    </source>
</evidence>
<evidence type="ECO:0000256" key="2">
    <source>
        <dbReference type="SAM" id="MobiDB-lite"/>
    </source>
</evidence>
<gene>
    <name evidence="4" type="ordered locus">Sthe_2402</name>
</gene>
<protein>
    <recommendedName>
        <fullName evidence="6">LppX_LprAFG lipoprotein</fullName>
    </recommendedName>
</protein>
<dbReference type="SUPFAM" id="SSF89392">
    <property type="entry name" value="Prokaryotic lipoproteins and lipoprotein localization factors"/>
    <property type="match status" value="1"/>
</dbReference>
<dbReference type="AlphaFoldDB" id="D1C7H3"/>
<dbReference type="Gene3D" id="2.50.20.20">
    <property type="match status" value="1"/>
</dbReference>
<dbReference type="Proteomes" id="UP000002027">
    <property type="component" value="Chromosome 1"/>
</dbReference>
<dbReference type="PROSITE" id="PS51257">
    <property type="entry name" value="PROKAR_LIPOPROTEIN"/>
    <property type="match status" value="1"/>
</dbReference>
<dbReference type="KEGG" id="sti:Sthe_2402"/>
<reference evidence="5" key="1">
    <citation type="submission" date="2009-11" db="EMBL/GenBank/DDBJ databases">
        <title>The complete chromosome 1 of Sphaerobacter thermophilus DSM 20745.</title>
        <authorList>
            <person name="Lucas S."/>
            <person name="Copeland A."/>
            <person name="Lapidus A."/>
            <person name="Glavina del Rio T."/>
            <person name="Dalin E."/>
            <person name="Tice H."/>
            <person name="Bruce D."/>
            <person name="Goodwin L."/>
            <person name="Pitluck S."/>
            <person name="Kyrpides N."/>
            <person name="Mavromatis K."/>
            <person name="Ivanova N."/>
            <person name="Mikhailova N."/>
            <person name="LaButti K.M."/>
            <person name="Clum A."/>
            <person name="Sun H.I."/>
            <person name="Brettin T."/>
            <person name="Detter J.C."/>
            <person name="Han C."/>
            <person name="Larimer F."/>
            <person name="Land M."/>
            <person name="Hauser L."/>
            <person name="Markowitz V."/>
            <person name="Cheng J.F."/>
            <person name="Hugenholtz P."/>
            <person name="Woyke T."/>
            <person name="Wu D."/>
            <person name="Steenblock K."/>
            <person name="Schneider S."/>
            <person name="Pukall R."/>
            <person name="Goeker M."/>
            <person name="Klenk H.P."/>
            <person name="Eisen J.A."/>
        </authorList>
    </citation>
    <scope>NUCLEOTIDE SEQUENCE [LARGE SCALE GENOMIC DNA]</scope>
    <source>
        <strain evidence="5">ATCC 49802 / DSM 20745 / S 6022</strain>
    </source>
</reference>
<dbReference type="STRING" id="479434.Sthe_2402"/>
<dbReference type="RefSeq" id="WP_012872860.1">
    <property type="nucleotide sequence ID" value="NC_013523.1"/>
</dbReference>
<dbReference type="eggNOG" id="COG2834">
    <property type="taxonomic scope" value="Bacteria"/>
</dbReference>
<proteinExistence type="predicted"/>
<accession>D1C7H3</accession>
<keyword evidence="1 3" id="KW-0732">Signal</keyword>
<dbReference type="InterPro" id="IPR029046">
    <property type="entry name" value="LolA/LolB/LppX"/>
</dbReference>
<organism evidence="4 5">
    <name type="scientific">Sphaerobacter thermophilus (strain ATCC 49802 / DSM 20745 / KCCM 41009 / NCIMB 13125 / S 6022)</name>
    <dbReference type="NCBI Taxonomy" id="479434"/>
    <lineage>
        <taxon>Bacteria</taxon>
        <taxon>Pseudomonadati</taxon>
        <taxon>Thermomicrobiota</taxon>
        <taxon>Thermomicrobia</taxon>
        <taxon>Sphaerobacterales</taxon>
        <taxon>Sphaerobacterineae</taxon>
        <taxon>Sphaerobacteraceae</taxon>
        <taxon>Sphaerobacter</taxon>
    </lineage>
</organism>
<keyword evidence="5" id="KW-1185">Reference proteome</keyword>